<evidence type="ECO:0000313" key="2">
    <source>
        <dbReference type="Proteomes" id="UP001501303"/>
    </source>
</evidence>
<protein>
    <recommendedName>
        <fullName evidence="3">HPr kinase/phosphorylase C-terminal domain-containing protein</fullName>
    </recommendedName>
</protein>
<reference evidence="1 2" key="1">
    <citation type="journal article" date="2019" name="Int. J. Syst. Evol. Microbiol.">
        <title>The Global Catalogue of Microorganisms (GCM) 10K type strain sequencing project: providing services to taxonomists for standard genome sequencing and annotation.</title>
        <authorList>
            <consortium name="The Broad Institute Genomics Platform"/>
            <consortium name="The Broad Institute Genome Sequencing Center for Infectious Disease"/>
            <person name="Wu L."/>
            <person name="Ma J."/>
        </authorList>
    </citation>
    <scope>NUCLEOTIDE SEQUENCE [LARGE SCALE GENOMIC DNA]</scope>
    <source>
        <strain evidence="1 2">JCM 13581</strain>
    </source>
</reference>
<keyword evidence="2" id="KW-1185">Reference proteome</keyword>
<gene>
    <name evidence="1" type="ORF">GCM10009716_06620</name>
</gene>
<dbReference type="Proteomes" id="UP001501303">
    <property type="component" value="Unassembled WGS sequence"/>
</dbReference>
<comment type="caution">
    <text evidence="1">The sequence shown here is derived from an EMBL/GenBank/DDBJ whole genome shotgun (WGS) entry which is preliminary data.</text>
</comment>
<name>A0ABN2NUY6_9ACTN</name>
<dbReference type="RefSeq" id="WP_344258682.1">
    <property type="nucleotide sequence ID" value="NZ_BAAAMJ010000007.1"/>
</dbReference>
<evidence type="ECO:0008006" key="3">
    <source>
        <dbReference type="Google" id="ProtNLM"/>
    </source>
</evidence>
<proteinExistence type="predicted"/>
<organism evidence="1 2">
    <name type="scientific">Streptomyces sodiiphilus</name>
    <dbReference type="NCBI Taxonomy" id="226217"/>
    <lineage>
        <taxon>Bacteria</taxon>
        <taxon>Bacillati</taxon>
        <taxon>Actinomycetota</taxon>
        <taxon>Actinomycetes</taxon>
        <taxon>Kitasatosporales</taxon>
        <taxon>Streptomycetaceae</taxon>
        <taxon>Streptomyces</taxon>
    </lineage>
</organism>
<dbReference type="Gene3D" id="3.40.50.300">
    <property type="entry name" value="P-loop containing nucleotide triphosphate hydrolases"/>
    <property type="match status" value="1"/>
</dbReference>
<sequence length="245" mass="26180">MEPDVVIRPGTPAQDARRLLNAHLHRLHLAHGTLCVHAAAMRHPRRDAVIMLLGGHGAGKTLVALKLALQGWQAVAGDVSLLDCAPGRASVSGGTRALLARRAAVRRWFPELALPAHGQTRVELGGLPALAGLGWSRGGALEAAVVVAVDGDPQPADCAMENLNPHTAETTWLRASGHLLDRVLEREGPVLREFEDATAAGRRLALLRGLSARMPLRAMWGSPHRIADRIERLVARPRAGMTGDQ</sequence>
<dbReference type="EMBL" id="BAAAMJ010000007">
    <property type="protein sequence ID" value="GAA1899471.1"/>
    <property type="molecule type" value="Genomic_DNA"/>
</dbReference>
<dbReference type="InterPro" id="IPR027417">
    <property type="entry name" value="P-loop_NTPase"/>
</dbReference>
<dbReference type="SUPFAM" id="SSF53795">
    <property type="entry name" value="PEP carboxykinase-like"/>
    <property type="match status" value="1"/>
</dbReference>
<accession>A0ABN2NUY6</accession>
<evidence type="ECO:0000313" key="1">
    <source>
        <dbReference type="EMBL" id="GAA1899471.1"/>
    </source>
</evidence>